<evidence type="ECO:0000313" key="3">
    <source>
        <dbReference type="Proteomes" id="UP000286921"/>
    </source>
</evidence>
<dbReference type="InterPro" id="IPR022198">
    <property type="entry name" value="DUF3723"/>
</dbReference>
<name>A0A401KR43_ASPAW</name>
<keyword evidence="3" id="KW-1185">Reference proteome</keyword>
<proteinExistence type="predicted"/>
<organism evidence="2 3">
    <name type="scientific">Aspergillus awamori</name>
    <name type="common">Black koji mold</name>
    <dbReference type="NCBI Taxonomy" id="105351"/>
    <lineage>
        <taxon>Eukaryota</taxon>
        <taxon>Fungi</taxon>
        <taxon>Dikarya</taxon>
        <taxon>Ascomycota</taxon>
        <taxon>Pezizomycotina</taxon>
        <taxon>Eurotiomycetes</taxon>
        <taxon>Eurotiomycetidae</taxon>
        <taxon>Eurotiales</taxon>
        <taxon>Aspergillaceae</taxon>
        <taxon>Aspergillus</taxon>
    </lineage>
</organism>
<dbReference type="Pfam" id="PF12520">
    <property type="entry name" value="DUF3723"/>
    <property type="match status" value="2"/>
</dbReference>
<dbReference type="EMBL" id="BDHI01000008">
    <property type="protein sequence ID" value="GCB21768.1"/>
    <property type="molecule type" value="Genomic_DNA"/>
</dbReference>
<reference evidence="2 3" key="1">
    <citation type="submission" date="2016-09" db="EMBL/GenBank/DDBJ databases">
        <title>Aspergillus awamori IFM 58123T.</title>
        <authorList>
            <person name="Kusuya Y."/>
            <person name="Shimizu M."/>
            <person name="Takahashi H."/>
            <person name="Yaguchi T."/>
        </authorList>
    </citation>
    <scope>NUCLEOTIDE SEQUENCE [LARGE SCALE GENOMIC DNA]</scope>
    <source>
        <strain evidence="2 3">IFM 58123</strain>
    </source>
</reference>
<gene>
    <name evidence="2" type="ORF">AAWM_04653</name>
</gene>
<protein>
    <submittedName>
        <fullName evidence="2">Uncharacterized protein</fullName>
    </submittedName>
</protein>
<comment type="caution">
    <text evidence="2">The sequence shown here is derived from an EMBL/GenBank/DDBJ whole genome shotgun (WGS) entry which is preliminary data.</text>
</comment>
<dbReference type="STRING" id="105351.A0A401KR43"/>
<evidence type="ECO:0000256" key="1">
    <source>
        <dbReference type="SAM" id="MobiDB-lite"/>
    </source>
</evidence>
<dbReference type="AlphaFoldDB" id="A0A401KR43"/>
<accession>A0A401KR43</accession>
<sequence length="848" mass="96750">MDQTSFADIQEKAYLGAARISLDNIYFAPHASRLDNDRCEARLLNLFRDYSCDRDAYENRIPVAVSQELLRRALEDARMPMSCIREAVPPFLPLPPDTKILALRGRHRWKAAKRFYNEPTDRWWTVVLFDAEKLPVECISFISEADDNSSPFFDGEIYYKIRMSDLQSDKIRLQRWMSRMGSHWKQIDYTRLHKSKDFKPFCDAIDSLLPFPALLFSFQLGNIRRFFRMKCPEELAAYVKHVYAVWARIMDGFDVNALTTSDIECLQGRSPCWSSADKAFIENAFTSGRLFTDILDEGQRAVLKSRIIATDGIIPSMRTFLENTKFLEPAAILLRALLPRRFRGTVRSEMKKCFRAGQEQTEGRFQLSYQHLWLTALRIFPYITSFKPLQDRRGREVEFNGNYWGFFATSAARCGFSSRQIDSLLQLYPHYDQLVESSQYPLSLINGDKEWKLKSRCGMPTETVFQSIAPYLTLKNIHSRLQCPAGTSHVTQFAVARDMVRSFFSDQKIGSGFSSTRLSEGPQPVQDVEMSAESVAPVASETIQLPGPGPWHSLNDTQDVDMITGPMVHDTINQPDPVSPSNDTQDVDMITEPMAHDTVQQPDPKLPLNETQGIHTITEPMDSMPLLTSEETQANEGQLALTVIPRQSVYMPDDFPTTPFPPTRSNIMQPSLADTVNSSSRNTDTEHTNLGDRQLALSLVPGRLLSVPPDQPTPFPPVIGSQTSRQQASSITQSQPAEISLWDKSVPKDEQKKTLHELEEYVTTQGYKHTLYVYGTSQLWVPASDEVPLIRHFIDSHEGWCYLVVHDNDARQIEYDQVQQELLNGRLIVCVKQDQIWQAKREVEEVEL</sequence>
<evidence type="ECO:0000313" key="2">
    <source>
        <dbReference type="EMBL" id="GCB21768.1"/>
    </source>
</evidence>
<feature type="compositionally biased region" description="Polar residues" evidence="1">
    <location>
        <begin position="664"/>
        <end position="682"/>
    </location>
</feature>
<dbReference type="Proteomes" id="UP000286921">
    <property type="component" value="Unassembled WGS sequence"/>
</dbReference>
<feature type="region of interest" description="Disordered" evidence="1">
    <location>
        <begin position="660"/>
        <end position="688"/>
    </location>
</feature>